<evidence type="ECO:0000313" key="4">
    <source>
        <dbReference type="Proteomes" id="UP000053660"/>
    </source>
</evidence>
<feature type="domain" description="W02B3.4-like N-terminal" evidence="2">
    <location>
        <begin position="42"/>
        <end position="129"/>
    </location>
</feature>
<dbReference type="AlphaFoldDB" id="A0A0B1TLL2"/>
<evidence type="ECO:0000259" key="2">
    <source>
        <dbReference type="Pfam" id="PF24413"/>
    </source>
</evidence>
<evidence type="ECO:0000256" key="1">
    <source>
        <dbReference type="SAM" id="SignalP"/>
    </source>
</evidence>
<evidence type="ECO:0000313" key="3">
    <source>
        <dbReference type="EMBL" id="KHJ96991.1"/>
    </source>
</evidence>
<feature type="signal peptide" evidence="1">
    <location>
        <begin position="1"/>
        <end position="26"/>
    </location>
</feature>
<sequence length="131" mass="15260">MRVTRMFALFVATIFVSAIIIFKTHGEEDELYVAELSQEEVNCTSFLDTINPPFPALLIDHRILKLLKRNVCRASKAKVRIAVDVRHSGIVRKAKYPMYDIVYYERPADTDYLRFLDDVTRIIPRQVNLEI</sequence>
<organism evidence="3 4">
    <name type="scientific">Oesophagostomum dentatum</name>
    <name type="common">Nodular worm</name>
    <dbReference type="NCBI Taxonomy" id="61180"/>
    <lineage>
        <taxon>Eukaryota</taxon>
        <taxon>Metazoa</taxon>
        <taxon>Ecdysozoa</taxon>
        <taxon>Nematoda</taxon>
        <taxon>Chromadorea</taxon>
        <taxon>Rhabditida</taxon>
        <taxon>Rhabditina</taxon>
        <taxon>Rhabditomorpha</taxon>
        <taxon>Strongyloidea</taxon>
        <taxon>Strongylidae</taxon>
        <taxon>Oesophagostomum</taxon>
    </lineage>
</organism>
<name>A0A0B1TLL2_OESDE</name>
<dbReference type="Pfam" id="PF24413">
    <property type="entry name" value="W02B3_4_N"/>
    <property type="match status" value="1"/>
</dbReference>
<dbReference type="OrthoDB" id="444255at2759"/>
<keyword evidence="4" id="KW-1185">Reference proteome</keyword>
<proteinExistence type="predicted"/>
<accession>A0A0B1TLL2</accession>
<protein>
    <recommendedName>
        <fullName evidence="2">W02B3.4-like N-terminal domain-containing protein</fullName>
    </recommendedName>
</protein>
<feature type="chain" id="PRO_5002066135" description="W02B3.4-like N-terminal domain-containing protein" evidence="1">
    <location>
        <begin position="27"/>
        <end position="131"/>
    </location>
</feature>
<gene>
    <name evidence="3" type="ORF">OESDEN_03039</name>
</gene>
<dbReference type="InterPro" id="IPR057641">
    <property type="entry name" value="W02B3_4_N"/>
</dbReference>
<reference evidence="3 4" key="1">
    <citation type="submission" date="2014-03" db="EMBL/GenBank/DDBJ databases">
        <title>Draft genome of the hookworm Oesophagostomum dentatum.</title>
        <authorList>
            <person name="Mitreva M."/>
        </authorList>
    </citation>
    <scope>NUCLEOTIDE SEQUENCE [LARGE SCALE GENOMIC DNA]</scope>
    <source>
        <strain evidence="3 4">OD-Hann</strain>
    </source>
</reference>
<keyword evidence="1" id="KW-0732">Signal</keyword>
<dbReference type="Proteomes" id="UP000053660">
    <property type="component" value="Unassembled WGS sequence"/>
</dbReference>
<dbReference type="EMBL" id="KN549544">
    <property type="protein sequence ID" value="KHJ96991.1"/>
    <property type="molecule type" value="Genomic_DNA"/>
</dbReference>